<dbReference type="RefSeq" id="WP_130353703.1">
    <property type="nucleotide sequence ID" value="NZ_SGWY01000003.1"/>
</dbReference>
<name>A0A4Q7MAY3_9MICO</name>
<dbReference type="PANTHER" id="PTHR36510">
    <property type="entry name" value="GLUTAMATE--CYSTEINE LIGASE 2-RELATED"/>
    <property type="match status" value="1"/>
</dbReference>
<dbReference type="PANTHER" id="PTHR36510:SF1">
    <property type="entry name" value="GLUTAMATE--CYSTEINE LIGASE 2-RELATED"/>
    <property type="match status" value="1"/>
</dbReference>
<dbReference type="HAMAP" id="MF_01609">
    <property type="entry name" value="Glu_cys_ligase_2"/>
    <property type="match status" value="1"/>
</dbReference>
<organism evidence="6 7">
    <name type="scientific">Agromyces ramosus</name>
    <dbReference type="NCBI Taxonomy" id="33879"/>
    <lineage>
        <taxon>Bacteria</taxon>
        <taxon>Bacillati</taxon>
        <taxon>Actinomycetota</taxon>
        <taxon>Actinomycetes</taxon>
        <taxon>Micrococcales</taxon>
        <taxon>Microbacteriaceae</taxon>
        <taxon>Agromyces</taxon>
    </lineage>
</organism>
<dbReference type="InterPro" id="IPR011793">
    <property type="entry name" value="YbdK"/>
</dbReference>
<comment type="similarity">
    <text evidence="5">Belongs to the glutamate--cysteine ligase type 2 family. YbdK subfamily.</text>
</comment>
<protein>
    <recommendedName>
        <fullName evidence="5">Putative glutamate--cysteine ligase 2</fullName>
        <ecNumber evidence="5">6.3.2.2</ecNumber>
    </recommendedName>
    <alternativeName>
        <fullName evidence="5">Gamma-glutamylcysteine synthetase 2</fullName>
        <shortName evidence="5">GCS 2</shortName>
        <shortName evidence="5">Gamma-GCS 2</shortName>
    </alternativeName>
</protein>
<comment type="catalytic activity">
    <reaction evidence="4 5">
        <text>L-cysteine + L-glutamate + ATP = gamma-L-glutamyl-L-cysteine + ADP + phosphate + H(+)</text>
        <dbReference type="Rhea" id="RHEA:13285"/>
        <dbReference type="ChEBI" id="CHEBI:15378"/>
        <dbReference type="ChEBI" id="CHEBI:29985"/>
        <dbReference type="ChEBI" id="CHEBI:30616"/>
        <dbReference type="ChEBI" id="CHEBI:35235"/>
        <dbReference type="ChEBI" id="CHEBI:43474"/>
        <dbReference type="ChEBI" id="CHEBI:58173"/>
        <dbReference type="ChEBI" id="CHEBI:456216"/>
        <dbReference type="EC" id="6.3.2.2"/>
    </reaction>
</comment>
<dbReference type="Pfam" id="PF04107">
    <property type="entry name" value="GCS2"/>
    <property type="match status" value="1"/>
</dbReference>
<dbReference type="NCBIfam" id="TIGR02050">
    <property type="entry name" value="gshA_cyan_rel"/>
    <property type="match status" value="1"/>
</dbReference>
<dbReference type="GO" id="GO:0005524">
    <property type="term" value="F:ATP binding"/>
    <property type="evidence" value="ECO:0007669"/>
    <property type="project" value="UniProtKB-KW"/>
</dbReference>
<dbReference type="EC" id="6.3.2.2" evidence="5"/>
<sequence length="379" mass="41040">MRTFGIEEEFQFLEPATMHPAGVGAVVFRRLSDDPAWHDVTHKEFLASQVEHASTVFTSFDEARVALLEFRRMIADLADELGVVVASVGTPPDTTPFPTITDVARYHRVVRDMDGLIADHQLSGLHVHIGVPDREGGVIALNAARPWMPLLTAISGNSPLWRGYDTGYDSWRTVLLRRWTTSGCPPSFVDAADYDHRITRLLGIGGTADLALIAWDVRLSEHLPTIEFRMGDAQLDAETTLLIAALSRALVTHSLDAPKATDAAANASADVPPELLSAALLHSAHFGMRASVFDPISGGLAPAADALNGFIRRLERELTESGDLDAVQEAAARLLRDGTGAERQRAAFEREGMAGVRRLFDATIVADHGRNGEPITSTG</sequence>
<evidence type="ECO:0000313" key="6">
    <source>
        <dbReference type="EMBL" id="RZS64477.1"/>
    </source>
</evidence>
<evidence type="ECO:0000256" key="1">
    <source>
        <dbReference type="ARBA" id="ARBA00022598"/>
    </source>
</evidence>
<dbReference type="InterPro" id="IPR050141">
    <property type="entry name" value="GCL_type2/YbdK_subfam"/>
</dbReference>
<comment type="function">
    <text evidence="5">ATP-dependent carboxylate-amine ligase which exhibits weak glutamate--cysteine ligase activity.</text>
</comment>
<gene>
    <name evidence="6" type="ORF">EV187_2864</name>
</gene>
<dbReference type="SUPFAM" id="SSF55931">
    <property type="entry name" value="Glutamine synthetase/guanido kinase"/>
    <property type="match status" value="1"/>
</dbReference>
<keyword evidence="1 5" id="KW-0436">Ligase</keyword>
<dbReference type="GO" id="GO:0004357">
    <property type="term" value="F:glutamate-cysteine ligase activity"/>
    <property type="evidence" value="ECO:0007669"/>
    <property type="project" value="UniProtKB-EC"/>
</dbReference>
<evidence type="ECO:0000256" key="4">
    <source>
        <dbReference type="ARBA" id="ARBA00048819"/>
    </source>
</evidence>
<dbReference type="EMBL" id="SGWY01000003">
    <property type="protein sequence ID" value="RZS64477.1"/>
    <property type="molecule type" value="Genomic_DNA"/>
</dbReference>
<proteinExistence type="inferred from homology"/>
<comment type="caution">
    <text evidence="6">The sequence shown here is derived from an EMBL/GenBank/DDBJ whole genome shotgun (WGS) entry which is preliminary data.</text>
</comment>
<dbReference type="InterPro" id="IPR006336">
    <property type="entry name" value="GCS2"/>
</dbReference>
<evidence type="ECO:0000256" key="2">
    <source>
        <dbReference type="ARBA" id="ARBA00022741"/>
    </source>
</evidence>
<dbReference type="Gene3D" id="3.30.590.20">
    <property type="match status" value="1"/>
</dbReference>
<evidence type="ECO:0000313" key="7">
    <source>
        <dbReference type="Proteomes" id="UP000293289"/>
    </source>
</evidence>
<dbReference type="GO" id="GO:0042398">
    <property type="term" value="P:modified amino acid biosynthetic process"/>
    <property type="evidence" value="ECO:0007669"/>
    <property type="project" value="InterPro"/>
</dbReference>
<evidence type="ECO:0000256" key="3">
    <source>
        <dbReference type="ARBA" id="ARBA00022840"/>
    </source>
</evidence>
<accession>A0A4Q7MAY3</accession>
<dbReference type="AlphaFoldDB" id="A0A4Q7MAY3"/>
<dbReference type="OrthoDB" id="9769628at2"/>
<evidence type="ECO:0000256" key="5">
    <source>
        <dbReference type="HAMAP-Rule" id="MF_01609"/>
    </source>
</evidence>
<keyword evidence="2 5" id="KW-0547">Nucleotide-binding</keyword>
<keyword evidence="7" id="KW-1185">Reference proteome</keyword>
<reference evidence="6 7" key="1">
    <citation type="submission" date="2019-02" db="EMBL/GenBank/DDBJ databases">
        <title>Genomic Encyclopedia of Type Strains, Phase IV (KMG-IV): sequencing the most valuable type-strain genomes for metagenomic binning, comparative biology and taxonomic classification.</title>
        <authorList>
            <person name="Goeker M."/>
        </authorList>
    </citation>
    <scope>NUCLEOTIDE SEQUENCE [LARGE SCALE GENOMIC DNA]</scope>
    <source>
        <strain evidence="6 7">DSM 43045</strain>
    </source>
</reference>
<keyword evidence="3 5" id="KW-0067">ATP-binding</keyword>
<dbReference type="InterPro" id="IPR014746">
    <property type="entry name" value="Gln_synth/guanido_kin_cat_dom"/>
</dbReference>
<dbReference type="Proteomes" id="UP000293289">
    <property type="component" value="Unassembled WGS sequence"/>
</dbReference>